<evidence type="ECO:0000256" key="3">
    <source>
        <dbReference type="ARBA" id="ARBA00022452"/>
    </source>
</evidence>
<evidence type="ECO:0000313" key="15">
    <source>
        <dbReference type="Proteomes" id="UP000076088"/>
    </source>
</evidence>
<evidence type="ECO:0000256" key="5">
    <source>
        <dbReference type="ARBA" id="ARBA00022692"/>
    </source>
</evidence>
<dbReference type="InterPro" id="IPR011662">
    <property type="entry name" value="Secretin/TonB_short_N"/>
</dbReference>
<feature type="chain" id="PRO_5042030026" description="Secretin/TonB short N-terminal domain-containing protein" evidence="12">
    <location>
        <begin position="22"/>
        <end position="849"/>
    </location>
</feature>
<dbReference type="Gene3D" id="2.170.130.10">
    <property type="entry name" value="TonB-dependent receptor, plug domain"/>
    <property type="match status" value="1"/>
</dbReference>
<evidence type="ECO:0000256" key="1">
    <source>
        <dbReference type="ARBA" id="ARBA00004571"/>
    </source>
</evidence>
<proteinExistence type="inferred from homology"/>
<dbReference type="Gene3D" id="3.55.50.30">
    <property type="match status" value="1"/>
</dbReference>
<evidence type="ECO:0000259" key="13">
    <source>
        <dbReference type="SMART" id="SM00965"/>
    </source>
</evidence>
<keyword evidence="5 10" id="KW-0812">Transmembrane</keyword>
<gene>
    <name evidence="14" type="ORF">ATM17_31785</name>
</gene>
<keyword evidence="4" id="KW-0410">Iron transport</keyword>
<dbReference type="PROSITE" id="PS52016">
    <property type="entry name" value="TONB_DEPENDENT_REC_3"/>
    <property type="match status" value="1"/>
</dbReference>
<name>A0AAC9AZV3_SPHMC</name>
<reference evidence="14 15" key="2">
    <citation type="journal article" date="2016" name="Genome Announc.">
        <title>Complete Genome Sequence of Sphingopyxis macrogoltabida Strain 203N (NBRC 111659), a Polyethylene Glycol Degrader.</title>
        <authorList>
            <person name="Ohtsubo Y."/>
            <person name="Nonoyama S."/>
            <person name="Nagata Y."/>
            <person name="Numata M."/>
            <person name="Tsuchikane K."/>
            <person name="Hosoyama A."/>
            <person name="Yamazoe A."/>
            <person name="Tsuda M."/>
            <person name="Fujita N."/>
            <person name="Kawai F."/>
        </authorList>
    </citation>
    <scope>NUCLEOTIDE SEQUENCE [LARGE SCALE GENOMIC DNA]</scope>
    <source>
        <strain evidence="14 15">203N</strain>
    </source>
</reference>
<evidence type="ECO:0000256" key="8">
    <source>
        <dbReference type="ARBA" id="ARBA00023136"/>
    </source>
</evidence>
<dbReference type="InterPro" id="IPR037066">
    <property type="entry name" value="Plug_dom_sf"/>
</dbReference>
<evidence type="ECO:0000256" key="9">
    <source>
        <dbReference type="ARBA" id="ARBA00023237"/>
    </source>
</evidence>
<comment type="subcellular location">
    <subcellularLocation>
        <location evidence="1 10">Cell outer membrane</location>
        <topology evidence="1 10">Multi-pass membrane protein</topology>
    </subcellularLocation>
</comment>
<keyword evidence="3 10" id="KW-1134">Transmembrane beta strand</keyword>
<dbReference type="PANTHER" id="PTHR47234:SF3">
    <property type="entry name" value="SECRETIN_TONB SHORT N-TERMINAL DOMAIN-CONTAINING PROTEIN"/>
    <property type="match status" value="1"/>
</dbReference>
<evidence type="ECO:0000313" key="14">
    <source>
        <dbReference type="EMBL" id="AMU92839.1"/>
    </source>
</evidence>
<dbReference type="PANTHER" id="PTHR47234">
    <property type="match status" value="1"/>
</dbReference>
<dbReference type="GO" id="GO:0009279">
    <property type="term" value="C:cell outer membrane"/>
    <property type="evidence" value="ECO:0007669"/>
    <property type="project" value="UniProtKB-SubCell"/>
</dbReference>
<dbReference type="SUPFAM" id="SSF56935">
    <property type="entry name" value="Porins"/>
    <property type="match status" value="1"/>
</dbReference>
<accession>A0AAC9AZV3</accession>
<dbReference type="Pfam" id="PF07715">
    <property type="entry name" value="Plug"/>
    <property type="match status" value="1"/>
</dbReference>
<dbReference type="Pfam" id="PF00593">
    <property type="entry name" value="TonB_dep_Rec_b-barrel"/>
    <property type="match status" value="1"/>
</dbReference>
<keyword evidence="15" id="KW-1185">Reference proteome</keyword>
<comment type="similarity">
    <text evidence="10 11">Belongs to the TonB-dependent receptor family.</text>
</comment>
<keyword evidence="4" id="KW-0406">Ion transport</keyword>
<keyword evidence="2 10" id="KW-0813">Transport</keyword>
<feature type="signal peptide" evidence="12">
    <location>
        <begin position="1"/>
        <end position="21"/>
    </location>
</feature>
<dbReference type="InterPro" id="IPR039426">
    <property type="entry name" value="TonB-dep_rcpt-like"/>
</dbReference>
<keyword evidence="12" id="KW-0732">Signal</keyword>
<dbReference type="AlphaFoldDB" id="A0AAC9AZV3"/>
<keyword evidence="6" id="KW-0408">Iron</keyword>
<sequence>MTFRTGVASALLATAAILAPAAPVAAQVAATANYDLPAQDLETSLRAVARSSGHQIIIASSAVEGRTAPALKGQYSFEQAVRALLAGTDIPIQITQSAILIGDSGSAVAAPADNQVSDEDAITVTGSRIKGGRLASPQITINREGITRAGFGDMGEALRALPQNFGGGQNPGVGRGAVAGGLTNQNVTGGSAVNLRGIGADATLTLLNGHRLAFGGLAQGIDISAIPIDAIERVDIVPDGASALYGSDAVAGVVNVILRRSFDGLSLRTRLGSSTDGGGFSQQYQAAFGQQWQGGGLLAAYGYRRDARIDAADRDYTTYLGEPFPLIPGQSNHSLTLSANQTIAGGGEFSIDANYNKRKFSVNRLAAGVLQRSNTDDETFAVAPSLLLPVGPAWRLSITGVYGETRTNNFTAGFSGNTQLYASGLCYCHRIYGAEGYFEGPVFAISGGTVRAVVGGGFRSNRYQAIGVTSRNGGSEQDRFLFGEISVPLVSGLNDAPWLHALTLSAAARYDSYKLAGDVLTPRLGLVYSPSAAVDFKASWGRSFKAPRLSDQFERAGGILFPPSFFLGSNAPPGSTALILAGGSRDLRPERATTQSWSVDIHPESVPGLSVELSYFRINYRDRVLAPIGNYSDSLNAIYSDVVILNPTLDQVNAAIAGTDFFQNATGGAFDPANVAYLVNNYVRNVASQKIKGVDVTLSYSTPMAGGQLAASVGGSWIESRQKNSQSTNYFDLAGTAWNAPHLRFRGNIGWSGSGFDLFAYSNLIGGVEDRRRLPYRDGKSMLTFDLSASYTLASNNPWLDGLKAQLTVSNLFNRRPPYLQPAAFAEPYDSTNYSPVGRFIALSLSHRL</sequence>
<dbReference type="InterPro" id="IPR036942">
    <property type="entry name" value="Beta-barrel_TonB_sf"/>
</dbReference>
<reference evidence="15" key="1">
    <citation type="submission" date="2015-11" db="EMBL/GenBank/DDBJ databases">
        <title>Complete genome sequence of a polyethylene-glycol degrader Sphingopyxis macrogoltabida 203N (NBRC 111659).</title>
        <authorList>
            <person name="Yoshiyuki O."/>
            <person name="Shouta N."/>
            <person name="Nagata Y."/>
            <person name="Numata M."/>
            <person name="Tsuchikane K."/>
            <person name="Hosoyama A."/>
            <person name="Yamazoe A."/>
            <person name="Tsuda M."/>
            <person name="Fujita N."/>
            <person name="Kawai F."/>
        </authorList>
    </citation>
    <scope>NUCLEOTIDE SEQUENCE [LARGE SCALE GENOMIC DNA]</scope>
    <source>
        <strain evidence="15">203N</strain>
        <plasmid evidence="15">unnamed1</plasmid>
    </source>
</reference>
<dbReference type="Gene3D" id="2.40.170.20">
    <property type="entry name" value="TonB-dependent receptor, beta-barrel domain"/>
    <property type="match status" value="1"/>
</dbReference>
<evidence type="ECO:0000256" key="7">
    <source>
        <dbReference type="ARBA" id="ARBA00023077"/>
    </source>
</evidence>
<evidence type="ECO:0000256" key="10">
    <source>
        <dbReference type="PROSITE-ProRule" id="PRU01360"/>
    </source>
</evidence>
<evidence type="ECO:0000256" key="6">
    <source>
        <dbReference type="ARBA" id="ARBA00023004"/>
    </source>
</evidence>
<evidence type="ECO:0000256" key="2">
    <source>
        <dbReference type="ARBA" id="ARBA00022448"/>
    </source>
</evidence>
<keyword evidence="8 10" id="KW-0472">Membrane</keyword>
<keyword evidence="7 11" id="KW-0798">TonB box</keyword>
<evidence type="ECO:0000256" key="11">
    <source>
        <dbReference type="RuleBase" id="RU003357"/>
    </source>
</evidence>
<evidence type="ECO:0000256" key="12">
    <source>
        <dbReference type="SAM" id="SignalP"/>
    </source>
</evidence>
<organism evidence="14 15">
    <name type="scientific">Sphingopyxis macrogoltabida</name>
    <name type="common">Sphingomonas macrogoltabidus</name>
    <dbReference type="NCBI Taxonomy" id="33050"/>
    <lineage>
        <taxon>Bacteria</taxon>
        <taxon>Pseudomonadati</taxon>
        <taxon>Pseudomonadota</taxon>
        <taxon>Alphaproteobacteria</taxon>
        <taxon>Sphingomonadales</taxon>
        <taxon>Sphingomonadaceae</taxon>
        <taxon>Sphingopyxis</taxon>
    </lineage>
</organism>
<feature type="domain" description="Secretin/TonB short N-terminal" evidence="13">
    <location>
        <begin position="54"/>
        <end position="104"/>
    </location>
</feature>
<dbReference type="GO" id="GO:0006826">
    <property type="term" value="P:iron ion transport"/>
    <property type="evidence" value="ECO:0007669"/>
    <property type="project" value="UniProtKB-KW"/>
</dbReference>
<geneLocation type="plasmid" evidence="14 15">
    <name>unnamed1</name>
</geneLocation>
<keyword evidence="9 10" id="KW-0998">Cell outer membrane</keyword>
<dbReference type="KEGG" id="smaz:LH19_27810"/>
<dbReference type="RefSeq" id="WP_054735332.1">
    <property type="nucleotide sequence ID" value="NZ_CP009430.1"/>
</dbReference>
<keyword evidence="14" id="KW-0614">Plasmid</keyword>
<dbReference type="InterPro" id="IPR000531">
    <property type="entry name" value="Beta-barrel_TonB"/>
</dbReference>
<dbReference type="InterPro" id="IPR012910">
    <property type="entry name" value="Plug_dom"/>
</dbReference>
<dbReference type="EMBL" id="CP013345">
    <property type="protein sequence ID" value="AMU92839.1"/>
    <property type="molecule type" value="Genomic_DNA"/>
</dbReference>
<dbReference type="Proteomes" id="UP000076088">
    <property type="component" value="Plasmid unnamed1"/>
</dbReference>
<evidence type="ECO:0000256" key="4">
    <source>
        <dbReference type="ARBA" id="ARBA00022496"/>
    </source>
</evidence>
<dbReference type="SMART" id="SM00965">
    <property type="entry name" value="STN"/>
    <property type="match status" value="1"/>
</dbReference>
<protein>
    <recommendedName>
        <fullName evidence="13">Secretin/TonB short N-terminal domain-containing protein</fullName>
    </recommendedName>
</protein>